<sequence>MGTPLVMTVKSLDIRILKGSEVLDKISNQVFIDNWDHLFNSCPWATIYQSSKFVSLWYHAYHHKFEPLLVLGEENECLVGLIPMCVDRDGGILAAGLSQAEYQTWISTGQKNNEFISKSILSLKNQFPSSKISFKYLPGNTPLGWCKNNSLWRKQSWIRTHKHPLMKIDEKDLEKELRKKNKREKINRLKRLGDLKMERISNYREFEEMYDELASQNDFRKGAVYDAVYFHKNKTAKKFLLSLFKNGLLHVSVLKLNQQIIAANVGTMGKNCVHLQGMNTHSPIHSKYSPGILHFLMLGLMLREEGVAFFDLTPGKDPYKDMLANEYGEAYSLEFRDPGPIQLMKVKYYISQKARTSLIRCGFHAFKQRAAKKQLAILKEKIGLMRRTGLSTLIREKLSALTAIKPPTVFEVSSYSMLQTPSSYTVEVDSYRDMLDFDPTGSVVTRWEFLDDALYKMEAGLQPYTMSDGNLLMFCIWREKRFPPVAVASNATSVTPALFTDLYVHVTAKNMIDDFLQKVLTLSETGVPDSPPAVIHVKEARHGRLLEKLGYKKIEWTHVL</sequence>
<evidence type="ECO:0000313" key="3">
    <source>
        <dbReference type="Proteomes" id="UP001595818"/>
    </source>
</evidence>
<dbReference type="InterPro" id="IPR038740">
    <property type="entry name" value="BioF2-like_GNAT_dom"/>
</dbReference>
<evidence type="ECO:0000313" key="2">
    <source>
        <dbReference type="EMBL" id="MFC4872903.1"/>
    </source>
</evidence>
<protein>
    <submittedName>
        <fullName evidence="2">GNAT family N-acetyltransferase</fullName>
    </submittedName>
</protein>
<dbReference type="Proteomes" id="UP001595818">
    <property type="component" value="Unassembled WGS sequence"/>
</dbReference>
<accession>A0ABV9T380</accession>
<evidence type="ECO:0000259" key="1">
    <source>
        <dbReference type="Pfam" id="PF13480"/>
    </source>
</evidence>
<dbReference type="Gene3D" id="3.40.630.30">
    <property type="match status" value="1"/>
</dbReference>
<proteinExistence type="predicted"/>
<dbReference type="Pfam" id="PF13480">
    <property type="entry name" value="Acetyltransf_6"/>
    <property type="match status" value="1"/>
</dbReference>
<gene>
    <name evidence="2" type="ORF">ACFPFU_14495</name>
</gene>
<dbReference type="EMBL" id="JBHSJJ010000007">
    <property type="protein sequence ID" value="MFC4872903.1"/>
    <property type="molecule type" value="Genomic_DNA"/>
</dbReference>
<reference evidence="3" key="1">
    <citation type="journal article" date="2019" name="Int. J. Syst. Evol. Microbiol.">
        <title>The Global Catalogue of Microorganisms (GCM) 10K type strain sequencing project: providing services to taxonomists for standard genome sequencing and annotation.</title>
        <authorList>
            <consortium name="The Broad Institute Genomics Platform"/>
            <consortium name="The Broad Institute Genome Sequencing Center for Infectious Disease"/>
            <person name="Wu L."/>
            <person name="Ma J."/>
        </authorList>
    </citation>
    <scope>NUCLEOTIDE SEQUENCE [LARGE SCALE GENOMIC DNA]</scope>
    <source>
        <strain evidence="3">CGMCC 4.7466</strain>
    </source>
</reference>
<feature type="domain" description="BioF2-like acetyltransferase" evidence="1">
    <location>
        <begin position="178"/>
        <end position="320"/>
    </location>
</feature>
<dbReference type="InterPro" id="IPR016181">
    <property type="entry name" value="Acyl_CoA_acyltransferase"/>
</dbReference>
<keyword evidence="3" id="KW-1185">Reference proteome</keyword>
<name>A0ABV9T380_9BACT</name>
<dbReference type="RefSeq" id="WP_377065481.1">
    <property type="nucleotide sequence ID" value="NZ_JBHSJJ010000007.1"/>
</dbReference>
<comment type="caution">
    <text evidence="2">The sequence shown here is derived from an EMBL/GenBank/DDBJ whole genome shotgun (WGS) entry which is preliminary data.</text>
</comment>
<dbReference type="SUPFAM" id="SSF55729">
    <property type="entry name" value="Acyl-CoA N-acyltransferases (Nat)"/>
    <property type="match status" value="1"/>
</dbReference>
<organism evidence="2 3">
    <name type="scientific">Negadavirga shengliensis</name>
    <dbReference type="NCBI Taxonomy" id="1389218"/>
    <lineage>
        <taxon>Bacteria</taxon>
        <taxon>Pseudomonadati</taxon>
        <taxon>Bacteroidota</taxon>
        <taxon>Cytophagia</taxon>
        <taxon>Cytophagales</taxon>
        <taxon>Cyclobacteriaceae</taxon>
        <taxon>Negadavirga</taxon>
    </lineage>
</organism>